<protein>
    <submittedName>
        <fullName evidence="4">Helix-turn-helix domain-containing protein</fullName>
    </submittedName>
</protein>
<name>A0A6N7Z526_9PSEU</name>
<evidence type="ECO:0000256" key="1">
    <source>
        <dbReference type="ARBA" id="ARBA00023125"/>
    </source>
</evidence>
<dbReference type="InterPro" id="IPR001387">
    <property type="entry name" value="Cro/C1-type_HTH"/>
</dbReference>
<gene>
    <name evidence="4" type="ORF">GKO32_17215</name>
</gene>
<dbReference type="SMART" id="SM00530">
    <property type="entry name" value="HTH_XRE"/>
    <property type="match status" value="1"/>
</dbReference>
<dbReference type="OrthoDB" id="9810578at2"/>
<proteinExistence type="predicted"/>
<dbReference type="GO" id="GO:0003700">
    <property type="term" value="F:DNA-binding transcription factor activity"/>
    <property type="evidence" value="ECO:0007669"/>
    <property type="project" value="TreeGrafter"/>
</dbReference>
<keyword evidence="5" id="KW-1185">Reference proteome</keyword>
<dbReference type="Proteomes" id="UP000440096">
    <property type="component" value="Unassembled WGS sequence"/>
</dbReference>
<feature type="domain" description="HTH cro/C1-type" evidence="3">
    <location>
        <begin position="60"/>
        <end position="114"/>
    </location>
</feature>
<organism evidence="4 5">
    <name type="scientific">Amycolatopsis pithecellobii</name>
    <dbReference type="NCBI Taxonomy" id="664692"/>
    <lineage>
        <taxon>Bacteria</taxon>
        <taxon>Bacillati</taxon>
        <taxon>Actinomycetota</taxon>
        <taxon>Actinomycetes</taxon>
        <taxon>Pseudonocardiales</taxon>
        <taxon>Pseudonocardiaceae</taxon>
        <taxon>Amycolatopsis</taxon>
    </lineage>
</organism>
<dbReference type="GO" id="GO:0005829">
    <property type="term" value="C:cytosol"/>
    <property type="evidence" value="ECO:0007669"/>
    <property type="project" value="TreeGrafter"/>
</dbReference>
<dbReference type="PANTHER" id="PTHR46797">
    <property type="entry name" value="HTH-TYPE TRANSCRIPTIONAL REGULATOR"/>
    <property type="match status" value="1"/>
</dbReference>
<comment type="caution">
    <text evidence="4">The sequence shown here is derived from an EMBL/GenBank/DDBJ whole genome shotgun (WGS) entry which is preliminary data.</text>
</comment>
<dbReference type="InterPro" id="IPR050807">
    <property type="entry name" value="TransReg_Diox_bact_type"/>
</dbReference>
<feature type="region of interest" description="Disordered" evidence="2">
    <location>
        <begin position="13"/>
        <end position="43"/>
    </location>
</feature>
<dbReference type="CDD" id="cd00093">
    <property type="entry name" value="HTH_XRE"/>
    <property type="match status" value="1"/>
</dbReference>
<dbReference type="InterPro" id="IPR010982">
    <property type="entry name" value="Lambda_DNA-bd_dom_sf"/>
</dbReference>
<dbReference type="Pfam" id="PF01381">
    <property type="entry name" value="HTH_3"/>
    <property type="match status" value="1"/>
</dbReference>
<dbReference type="PANTHER" id="PTHR46797:SF1">
    <property type="entry name" value="METHYLPHOSPHONATE SYNTHASE"/>
    <property type="match status" value="1"/>
</dbReference>
<evidence type="ECO:0000256" key="2">
    <source>
        <dbReference type="SAM" id="MobiDB-lite"/>
    </source>
</evidence>
<dbReference type="SUPFAM" id="SSF47413">
    <property type="entry name" value="lambda repressor-like DNA-binding domains"/>
    <property type="match status" value="1"/>
</dbReference>
<evidence type="ECO:0000313" key="5">
    <source>
        <dbReference type="Proteomes" id="UP000440096"/>
    </source>
</evidence>
<accession>A0A6N7Z526</accession>
<keyword evidence="1" id="KW-0238">DNA-binding</keyword>
<dbReference type="EMBL" id="WMBA01000025">
    <property type="protein sequence ID" value="MTD55701.1"/>
    <property type="molecule type" value="Genomic_DNA"/>
</dbReference>
<evidence type="ECO:0000259" key="3">
    <source>
        <dbReference type="PROSITE" id="PS50943"/>
    </source>
</evidence>
<reference evidence="4 5" key="1">
    <citation type="submission" date="2019-11" db="EMBL/GenBank/DDBJ databases">
        <title>Draft genome of Amycolatopsis RM579.</title>
        <authorList>
            <person name="Duangmal K."/>
            <person name="Mingma R."/>
        </authorList>
    </citation>
    <scope>NUCLEOTIDE SEQUENCE [LARGE SCALE GENOMIC DNA]</scope>
    <source>
        <strain evidence="4 5">RM579</strain>
    </source>
</reference>
<evidence type="ECO:0000313" key="4">
    <source>
        <dbReference type="EMBL" id="MTD55701.1"/>
    </source>
</evidence>
<dbReference type="GO" id="GO:0003677">
    <property type="term" value="F:DNA binding"/>
    <property type="evidence" value="ECO:0007669"/>
    <property type="project" value="UniProtKB-KW"/>
</dbReference>
<dbReference type="PROSITE" id="PS50943">
    <property type="entry name" value="HTH_CROC1"/>
    <property type="match status" value="1"/>
</dbReference>
<feature type="compositionally biased region" description="Basic residues" evidence="2">
    <location>
        <begin position="28"/>
        <end position="43"/>
    </location>
</feature>
<dbReference type="Gene3D" id="1.10.260.40">
    <property type="entry name" value="lambda repressor-like DNA-binding domains"/>
    <property type="match status" value="1"/>
</dbReference>
<sequence>MIHEKRYLELVPSPESGPGIFPGLSRSGPRRTRNTTKSPHRADRRRRLMYRDREFSGPSLRALRLAAGLQQEELALLIGRGAPMIVSLETGHANPSLKTLTRLVDALGCEIDDLLEPTVDPVGV</sequence>
<dbReference type="AlphaFoldDB" id="A0A6N7Z526"/>